<evidence type="ECO:0000259" key="1">
    <source>
        <dbReference type="Pfam" id="PF09361"/>
    </source>
</evidence>
<name>A0A6I3KN89_9HYPH</name>
<evidence type="ECO:0000313" key="3">
    <source>
        <dbReference type="Proteomes" id="UP000440694"/>
    </source>
</evidence>
<dbReference type="InterPro" id="IPR018968">
    <property type="entry name" value="Phasin"/>
</dbReference>
<protein>
    <submittedName>
        <fullName evidence="2">Phasin</fullName>
    </submittedName>
</protein>
<gene>
    <name evidence="2" type="ORF">GIW81_07400</name>
</gene>
<reference evidence="2 3" key="1">
    <citation type="submission" date="2019-11" db="EMBL/GenBank/DDBJ databases">
        <title>Identification of a novel strain.</title>
        <authorList>
            <person name="Xu Q."/>
            <person name="Wang G."/>
        </authorList>
    </citation>
    <scope>NUCLEOTIDE SEQUENCE [LARGE SCALE GENOMIC DNA]</scope>
    <source>
        <strain evidence="3">xq</strain>
    </source>
</reference>
<dbReference type="EMBL" id="WMBQ01000001">
    <property type="protein sequence ID" value="MTD94161.1"/>
    <property type="molecule type" value="Genomic_DNA"/>
</dbReference>
<proteinExistence type="predicted"/>
<accession>A0A6I3KN89</accession>
<sequence length="124" mass="13651">MANNQPFDIPQQFRDIAEKNVEQASAAYGQFMNAMTQAMSMWWGAMPPNEMTSGFKTVQDRAVRFAKQNADAGFALASSLANAKDIQDVISLQTHYAQSQMQTYALQAQELGRLMADAVKKGPA</sequence>
<feature type="domain" description="Phasin" evidence="1">
    <location>
        <begin position="50"/>
        <end position="120"/>
    </location>
</feature>
<comment type="caution">
    <text evidence="2">The sequence shown here is derived from an EMBL/GenBank/DDBJ whole genome shotgun (WGS) entry which is preliminary data.</text>
</comment>
<dbReference type="Pfam" id="PF09361">
    <property type="entry name" value="Phasin_2"/>
    <property type="match status" value="1"/>
</dbReference>
<dbReference type="Proteomes" id="UP000440694">
    <property type="component" value="Unassembled WGS sequence"/>
</dbReference>
<dbReference type="AlphaFoldDB" id="A0A6I3KN89"/>
<keyword evidence="3" id="KW-1185">Reference proteome</keyword>
<dbReference type="RefSeq" id="WP_154738622.1">
    <property type="nucleotide sequence ID" value="NZ_WMBQ01000001.1"/>
</dbReference>
<organism evidence="2 3">
    <name type="scientific">Hyphomicrobium album</name>
    <dbReference type="NCBI Taxonomy" id="2665159"/>
    <lineage>
        <taxon>Bacteria</taxon>
        <taxon>Pseudomonadati</taxon>
        <taxon>Pseudomonadota</taxon>
        <taxon>Alphaproteobacteria</taxon>
        <taxon>Hyphomicrobiales</taxon>
        <taxon>Hyphomicrobiaceae</taxon>
        <taxon>Hyphomicrobium</taxon>
    </lineage>
</organism>
<evidence type="ECO:0000313" key="2">
    <source>
        <dbReference type="EMBL" id="MTD94161.1"/>
    </source>
</evidence>